<evidence type="ECO:0000313" key="1">
    <source>
        <dbReference type="EMBL" id="RDI65764.1"/>
    </source>
</evidence>
<gene>
    <name evidence="1" type="ORF">DFR76_10579</name>
</gene>
<dbReference type="STRING" id="1210086.GCA_001613105_04128"/>
<protein>
    <submittedName>
        <fullName evidence="1">Uncharacterized protein</fullName>
    </submittedName>
</protein>
<name>A0A370I8P3_9NOCA</name>
<proteinExistence type="predicted"/>
<organism evidence="1 2">
    <name type="scientific">Nocardia pseudobrasiliensis</name>
    <dbReference type="NCBI Taxonomy" id="45979"/>
    <lineage>
        <taxon>Bacteria</taxon>
        <taxon>Bacillati</taxon>
        <taxon>Actinomycetota</taxon>
        <taxon>Actinomycetes</taxon>
        <taxon>Mycobacteriales</taxon>
        <taxon>Nocardiaceae</taxon>
        <taxon>Nocardia</taxon>
    </lineage>
</organism>
<comment type="caution">
    <text evidence="1">The sequence shown here is derived from an EMBL/GenBank/DDBJ whole genome shotgun (WGS) entry which is preliminary data.</text>
</comment>
<dbReference type="AlphaFoldDB" id="A0A370I8P3"/>
<evidence type="ECO:0000313" key="2">
    <source>
        <dbReference type="Proteomes" id="UP000254869"/>
    </source>
</evidence>
<sequence length="136" mass="15016">MDLLDFFRGSLPWTKLWRFLAQVPDGSRYRASQAMDLDLAEHILEVEDETGGVAAQSADEGPILRSSAGYDLNVQVLMTIADLIQQLNATLIAVNLPPDKSPPKIHPLPRPVSAVEVVRARRERADLATQLEVFGI</sequence>
<dbReference type="RefSeq" id="WP_068000001.1">
    <property type="nucleotide sequence ID" value="NZ_QQBC01000005.1"/>
</dbReference>
<keyword evidence="2" id="KW-1185">Reference proteome</keyword>
<accession>A0A370I8P3</accession>
<dbReference type="Proteomes" id="UP000254869">
    <property type="component" value="Unassembled WGS sequence"/>
</dbReference>
<reference evidence="1 2" key="1">
    <citation type="submission" date="2018-07" db="EMBL/GenBank/DDBJ databases">
        <title>Genomic Encyclopedia of Type Strains, Phase IV (KMG-IV): sequencing the most valuable type-strain genomes for metagenomic binning, comparative biology and taxonomic classification.</title>
        <authorList>
            <person name="Goeker M."/>
        </authorList>
    </citation>
    <scope>NUCLEOTIDE SEQUENCE [LARGE SCALE GENOMIC DNA]</scope>
    <source>
        <strain evidence="1 2">DSM 44290</strain>
    </source>
</reference>
<dbReference type="EMBL" id="QQBC01000005">
    <property type="protein sequence ID" value="RDI65764.1"/>
    <property type="molecule type" value="Genomic_DNA"/>
</dbReference>